<sequence>MPDEKLFKRREVMEEDALSKTWRGRRDRGFGWQTTHRPNRLSIGNFQFRYKTRQESPPPPFPQDIPTNPFFNAVETSHINFIPKNMASQAPSTPSGSQPEGPSTTGNLQRAHTVDPHSDDDISLAPPSLIPPREMVTCLECLTWIASGQRPAEICSFSYCGVDRNLNIPYLQCTRATLGRVDYARQIWEIYQQLDPAEQEFWNLLNEANSSDEEHPEYSEENPNGES</sequence>
<dbReference type="EMBL" id="JAPQKI010000001">
    <property type="protein sequence ID" value="KAJ5112838.1"/>
    <property type="molecule type" value="Genomic_DNA"/>
</dbReference>
<reference evidence="2" key="2">
    <citation type="journal article" date="2023" name="IMA Fungus">
        <title>Comparative genomic study of the Penicillium genus elucidates a diverse pangenome and 15 lateral gene transfer events.</title>
        <authorList>
            <person name="Petersen C."/>
            <person name="Sorensen T."/>
            <person name="Nielsen M.R."/>
            <person name="Sondergaard T.E."/>
            <person name="Sorensen J.L."/>
            <person name="Fitzpatrick D.A."/>
            <person name="Frisvad J.C."/>
            <person name="Nielsen K.L."/>
        </authorList>
    </citation>
    <scope>NUCLEOTIDE SEQUENCE</scope>
    <source>
        <strain evidence="2">IBT 30761</strain>
    </source>
</reference>
<name>A0A9W9G670_9EURO</name>
<feature type="region of interest" description="Disordered" evidence="1">
    <location>
        <begin position="206"/>
        <end position="227"/>
    </location>
</feature>
<evidence type="ECO:0000313" key="2">
    <source>
        <dbReference type="EMBL" id="KAJ5112838.1"/>
    </source>
</evidence>
<dbReference type="OrthoDB" id="4346985at2759"/>
<accession>A0A9W9G670</accession>
<organism evidence="2 3">
    <name type="scientific">Penicillium argentinense</name>
    <dbReference type="NCBI Taxonomy" id="1131581"/>
    <lineage>
        <taxon>Eukaryota</taxon>
        <taxon>Fungi</taxon>
        <taxon>Dikarya</taxon>
        <taxon>Ascomycota</taxon>
        <taxon>Pezizomycotina</taxon>
        <taxon>Eurotiomycetes</taxon>
        <taxon>Eurotiomycetidae</taxon>
        <taxon>Eurotiales</taxon>
        <taxon>Aspergillaceae</taxon>
        <taxon>Penicillium</taxon>
    </lineage>
</organism>
<keyword evidence="3" id="KW-1185">Reference proteome</keyword>
<gene>
    <name evidence="2" type="ORF">N7532_000883</name>
</gene>
<protein>
    <submittedName>
        <fullName evidence="2">Uncharacterized protein</fullName>
    </submittedName>
</protein>
<feature type="region of interest" description="Disordered" evidence="1">
    <location>
        <begin position="85"/>
        <end position="127"/>
    </location>
</feature>
<dbReference type="RefSeq" id="XP_056480611.1">
    <property type="nucleotide sequence ID" value="XM_056613387.1"/>
</dbReference>
<evidence type="ECO:0000256" key="1">
    <source>
        <dbReference type="SAM" id="MobiDB-lite"/>
    </source>
</evidence>
<dbReference type="Proteomes" id="UP001149074">
    <property type="component" value="Unassembled WGS sequence"/>
</dbReference>
<comment type="caution">
    <text evidence="2">The sequence shown here is derived from an EMBL/GenBank/DDBJ whole genome shotgun (WGS) entry which is preliminary data.</text>
</comment>
<proteinExistence type="predicted"/>
<feature type="compositionally biased region" description="Polar residues" evidence="1">
    <location>
        <begin position="86"/>
        <end position="110"/>
    </location>
</feature>
<dbReference type="GeneID" id="81352366"/>
<evidence type="ECO:0000313" key="3">
    <source>
        <dbReference type="Proteomes" id="UP001149074"/>
    </source>
</evidence>
<reference evidence="2" key="1">
    <citation type="submission" date="2022-11" db="EMBL/GenBank/DDBJ databases">
        <authorList>
            <person name="Petersen C."/>
        </authorList>
    </citation>
    <scope>NUCLEOTIDE SEQUENCE</scope>
    <source>
        <strain evidence="2">IBT 30761</strain>
    </source>
</reference>
<dbReference type="AlphaFoldDB" id="A0A9W9G670"/>